<keyword evidence="2" id="KW-1185">Reference proteome</keyword>
<dbReference type="Proteomes" id="UP001055125">
    <property type="component" value="Unassembled WGS sequence"/>
</dbReference>
<proteinExistence type="predicted"/>
<name>A0ABQ4S496_9HYPH</name>
<protein>
    <submittedName>
        <fullName evidence="1">Uncharacterized protein</fullName>
    </submittedName>
</protein>
<reference evidence="1" key="2">
    <citation type="submission" date="2021-08" db="EMBL/GenBank/DDBJ databases">
        <authorList>
            <person name="Tani A."/>
            <person name="Ola A."/>
            <person name="Ogura Y."/>
            <person name="Katsura K."/>
            <person name="Hayashi T."/>
        </authorList>
    </citation>
    <scope>NUCLEOTIDE SEQUENCE</scope>
    <source>
        <strain evidence="1">DSM 19015</strain>
    </source>
</reference>
<accession>A0ABQ4S496</accession>
<reference evidence="1" key="1">
    <citation type="journal article" date="2021" name="Front. Microbiol.">
        <title>Comprehensive Comparative Genomics and Phenotyping of Methylobacterium Species.</title>
        <authorList>
            <person name="Alessa O."/>
            <person name="Ogura Y."/>
            <person name="Fujitani Y."/>
            <person name="Takami H."/>
            <person name="Hayashi T."/>
            <person name="Sahin N."/>
            <person name="Tani A."/>
        </authorList>
    </citation>
    <scope>NUCLEOTIDE SEQUENCE</scope>
    <source>
        <strain evidence="1">DSM 19015</strain>
    </source>
</reference>
<organism evidence="1 2">
    <name type="scientific">Methylobacterium iners</name>
    <dbReference type="NCBI Taxonomy" id="418707"/>
    <lineage>
        <taxon>Bacteria</taxon>
        <taxon>Pseudomonadati</taxon>
        <taxon>Pseudomonadota</taxon>
        <taxon>Alphaproteobacteria</taxon>
        <taxon>Hyphomicrobiales</taxon>
        <taxon>Methylobacteriaceae</taxon>
        <taxon>Methylobacterium</taxon>
    </lineage>
</organism>
<comment type="caution">
    <text evidence="1">The sequence shown here is derived from an EMBL/GenBank/DDBJ whole genome shotgun (WGS) entry which is preliminary data.</text>
</comment>
<sequence>MKIFEGDTDKIKSYIQYNDNLIEEFSGVYLGITAIIFVGGDTVLIYSTNAGGSGTSDAYGLVSINSNGNIYQAELPYGTGRFEYVVANNRIAFELGVDAGKEVRAIYANGRLDVTRTAAPKTGLKAEDCNFLYNDVLAQCSDARQTTCAYDDIGIAMAYQRPINMMAADDPNFREADFRAACEKSCKSKSKPSLAAFRKAVCLPK</sequence>
<evidence type="ECO:0000313" key="1">
    <source>
        <dbReference type="EMBL" id="GJD96977.1"/>
    </source>
</evidence>
<dbReference type="EMBL" id="BPQP01000073">
    <property type="protein sequence ID" value="GJD96977.1"/>
    <property type="molecule type" value="Genomic_DNA"/>
</dbReference>
<evidence type="ECO:0000313" key="2">
    <source>
        <dbReference type="Proteomes" id="UP001055125"/>
    </source>
</evidence>
<gene>
    <name evidence="1" type="ORF">OCOJLMKI_4205</name>
</gene>